<evidence type="ECO:0000259" key="1">
    <source>
        <dbReference type="Pfam" id="PF01869"/>
    </source>
</evidence>
<evidence type="ECO:0000313" key="3">
    <source>
        <dbReference type="Proteomes" id="UP000570361"/>
    </source>
</evidence>
<dbReference type="RefSeq" id="WP_343060651.1">
    <property type="nucleotide sequence ID" value="NZ_JACHXK010000014.1"/>
</dbReference>
<evidence type="ECO:0000313" key="2">
    <source>
        <dbReference type="EMBL" id="MBB3112735.1"/>
    </source>
</evidence>
<accession>A0A7W5FPU1</accession>
<dbReference type="PANTHER" id="PTHR43190:SF3">
    <property type="entry name" value="N-ACETYL-D-GLUCOSAMINE KINASE"/>
    <property type="match status" value="1"/>
</dbReference>
<name>A0A7W5FPU1_9BACL</name>
<dbReference type="InterPro" id="IPR002731">
    <property type="entry name" value="ATPase_BadF"/>
</dbReference>
<dbReference type="PANTHER" id="PTHR43190">
    <property type="entry name" value="N-ACETYL-D-GLUCOSAMINE KINASE"/>
    <property type="match status" value="1"/>
</dbReference>
<dbReference type="EC" id="2.7.1.8" evidence="2"/>
<dbReference type="EMBL" id="JACHXK010000014">
    <property type="protein sequence ID" value="MBB3112735.1"/>
    <property type="molecule type" value="Genomic_DNA"/>
</dbReference>
<dbReference type="Proteomes" id="UP000570361">
    <property type="component" value="Unassembled WGS sequence"/>
</dbReference>
<dbReference type="Gene3D" id="3.30.420.40">
    <property type="match status" value="2"/>
</dbReference>
<organism evidence="2 3">
    <name type="scientific">Paenibacillus phyllosphaerae</name>
    <dbReference type="NCBI Taxonomy" id="274593"/>
    <lineage>
        <taxon>Bacteria</taxon>
        <taxon>Bacillati</taxon>
        <taxon>Bacillota</taxon>
        <taxon>Bacilli</taxon>
        <taxon>Bacillales</taxon>
        <taxon>Paenibacillaceae</taxon>
        <taxon>Paenibacillus</taxon>
    </lineage>
</organism>
<keyword evidence="2" id="KW-0808">Transferase</keyword>
<dbReference type="GO" id="GO:0047931">
    <property type="term" value="F:glucosamine kinase activity"/>
    <property type="evidence" value="ECO:0007669"/>
    <property type="project" value="UniProtKB-EC"/>
</dbReference>
<keyword evidence="3" id="KW-1185">Reference proteome</keyword>
<comment type="caution">
    <text evidence="2">The sequence shown here is derived from an EMBL/GenBank/DDBJ whole genome shotgun (WGS) entry which is preliminary data.</text>
</comment>
<dbReference type="AlphaFoldDB" id="A0A7W5FPU1"/>
<feature type="domain" description="ATPase BadF/BadG/BcrA/BcrD type" evidence="1">
    <location>
        <begin position="12"/>
        <end position="307"/>
    </location>
</feature>
<proteinExistence type="predicted"/>
<dbReference type="SUPFAM" id="SSF53067">
    <property type="entry name" value="Actin-like ATPase domain"/>
    <property type="match status" value="2"/>
</dbReference>
<dbReference type="InterPro" id="IPR043129">
    <property type="entry name" value="ATPase_NBD"/>
</dbReference>
<dbReference type="InterPro" id="IPR052519">
    <property type="entry name" value="Euk-type_GlcNAc_Kinase"/>
</dbReference>
<keyword evidence="2" id="KW-0418">Kinase</keyword>
<dbReference type="Pfam" id="PF01869">
    <property type="entry name" value="BcrAD_BadFG"/>
    <property type="match status" value="1"/>
</dbReference>
<protein>
    <submittedName>
        <fullName evidence="2">Glucosamine kinase</fullName>
        <ecNumber evidence="2">2.7.1.8</ecNumber>
    </submittedName>
</protein>
<reference evidence="2 3" key="1">
    <citation type="submission" date="2020-08" db="EMBL/GenBank/DDBJ databases">
        <title>Genomic Encyclopedia of Type Strains, Phase III (KMG-III): the genomes of soil and plant-associated and newly described type strains.</title>
        <authorList>
            <person name="Whitman W."/>
        </authorList>
    </citation>
    <scope>NUCLEOTIDE SEQUENCE [LARGE SCALE GENOMIC DNA]</scope>
    <source>
        <strain evidence="2 3">CECT 5862</strain>
    </source>
</reference>
<sequence length="327" mass="35604">MEQRTDNEGIVIGIDGGGTHTRVMAADLNGNVLSYVEKGASSIYKDVHAKENVRSAIEEALRLAGSEVSDVFALVAGIAGYDSEADKEWVLPLTEVEGLDCPKRHVNDAVVAHAGALLTEPGIVVIAGTGSIIYAVNEDGRAIRNYDLHHYAATAARTIAYETVYEILAGNIESQDQALVRETLQFWGAASIRELSALALQGFVPDERERNRRFAQLAPIITRAAMQHSPLAQKVCDRAIHQIEVGVELLGAYFNASEVSVAFIGSVVDSRYYRQQLRRGRQKAGNNKAYWYIEPALSPVAGAVLLAWKALKLPIASDMLVQLSRHP</sequence>
<gene>
    <name evidence="2" type="ORF">FHS18_004837</name>
</gene>